<evidence type="ECO:0000256" key="1">
    <source>
        <dbReference type="ARBA" id="ARBA00022723"/>
    </source>
</evidence>
<dbReference type="InterPro" id="IPR002893">
    <property type="entry name" value="Znf_MYND"/>
</dbReference>
<keyword evidence="2 4" id="KW-0863">Zinc-finger</keyword>
<reference evidence="6 7" key="1">
    <citation type="submission" date="2024-02" db="EMBL/GenBank/DDBJ databases">
        <title>De novo assembly and annotation of 12 fungi associated with fruit tree decline syndrome in Ontario, Canada.</title>
        <authorList>
            <person name="Sulman M."/>
            <person name="Ellouze W."/>
            <person name="Ilyukhin E."/>
        </authorList>
    </citation>
    <scope>NUCLEOTIDE SEQUENCE [LARGE SCALE GENOMIC DNA]</scope>
    <source>
        <strain evidence="6 7">M42-189</strain>
    </source>
</reference>
<proteinExistence type="predicted"/>
<keyword evidence="1" id="KW-0479">Metal-binding</keyword>
<evidence type="ECO:0000313" key="6">
    <source>
        <dbReference type="EMBL" id="KAL1591361.1"/>
    </source>
</evidence>
<dbReference type="EMBL" id="JAKJXO020000028">
    <property type="protein sequence ID" value="KAL1591361.1"/>
    <property type="molecule type" value="Genomic_DNA"/>
</dbReference>
<sequence>MADYSEDYRDYELDEYADPSPFNISTELVTGCSVCNKKDDLSRCAACKVVLYCSGEHQAAHRKEHKSICNKIKKAQQVCDKEEAELRASQGGPLSWANPFETAPGHFWGIVETRPYMRARFAVVDYQMKINTRAAVQAALDNIMDMLRLCRGDNMGLRDIAPGLLLSLGRDQACYDFVKWWEWRYNQSDYDSGDMDAPYLDIKDADVFEAPDLFTDTKYPNLSPLLDITLLKIRLLIDLKALQRVKLEAGSHVPQEILDTINTHAVSSVVAGNREILERKDLAPRISGLEKQIRKLYDTVQKANKYIWLAMVRPGNHLTARPAYTSAGTIREMQVKLQYVYNAWAETPGAIGVIEELQKRSGTARAT</sequence>
<evidence type="ECO:0000256" key="2">
    <source>
        <dbReference type="ARBA" id="ARBA00022771"/>
    </source>
</evidence>
<evidence type="ECO:0000313" key="7">
    <source>
        <dbReference type="Proteomes" id="UP001521785"/>
    </source>
</evidence>
<dbReference type="PROSITE" id="PS01360">
    <property type="entry name" value="ZF_MYND_1"/>
    <property type="match status" value="1"/>
</dbReference>
<dbReference type="SUPFAM" id="SSF144232">
    <property type="entry name" value="HIT/MYND zinc finger-like"/>
    <property type="match status" value="1"/>
</dbReference>
<dbReference type="Pfam" id="PF01753">
    <property type="entry name" value="zf-MYND"/>
    <property type="match status" value="1"/>
</dbReference>
<keyword evidence="7" id="KW-1185">Reference proteome</keyword>
<dbReference type="PROSITE" id="PS50865">
    <property type="entry name" value="ZF_MYND_2"/>
    <property type="match status" value="1"/>
</dbReference>
<dbReference type="Gene3D" id="6.10.140.2220">
    <property type="match status" value="1"/>
</dbReference>
<evidence type="ECO:0000256" key="4">
    <source>
        <dbReference type="PROSITE-ProRule" id="PRU00134"/>
    </source>
</evidence>
<evidence type="ECO:0000259" key="5">
    <source>
        <dbReference type="PROSITE" id="PS50865"/>
    </source>
</evidence>
<evidence type="ECO:0000256" key="3">
    <source>
        <dbReference type="ARBA" id="ARBA00022833"/>
    </source>
</evidence>
<gene>
    <name evidence="6" type="ORF">SLS60_012060</name>
</gene>
<comment type="caution">
    <text evidence="6">The sequence shown here is derived from an EMBL/GenBank/DDBJ whole genome shotgun (WGS) entry which is preliminary data.</text>
</comment>
<organism evidence="6 7">
    <name type="scientific">Paraconiothyrium brasiliense</name>
    <dbReference type="NCBI Taxonomy" id="300254"/>
    <lineage>
        <taxon>Eukaryota</taxon>
        <taxon>Fungi</taxon>
        <taxon>Dikarya</taxon>
        <taxon>Ascomycota</taxon>
        <taxon>Pezizomycotina</taxon>
        <taxon>Dothideomycetes</taxon>
        <taxon>Pleosporomycetidae</taxon>
        <taxon>Pleosporales</taxon>
        <taxon>Massarineae</taxon>
        <taxon>Didymosphaeriaceae</taxon>
        <taxon>Paraconiothyrium</taxon>
    </lineage>
</organism>
<feature type="domain" description="MYND-type" evidence="5">
    <location>
        <begin position="32"/>
        <end position="69"/>
    </location>
</feature>
<accession>A0ABR3QGV2</accession>
<keyword evidence="3" id="KW-0862">Zinc</keyword>
<dbReference type="Proteomes" id="UP001521785">
    <property type="component" value="Unassembled WGS sequence"/>
</dbReference>
<protein>
    <recommendedName>
        <fullName evidence="5">MYND-type domain-containing protein</fullName>
    </recommendedName>
</protein>
<name>A0ABR3QGV2_9PLEO</name>